<protein>
    <recommendedName>
        <fullName evidence="1">Reverse transcriptase Ty1/copia-type domain-containing protein</fullName>
    </recommendedName>
</protein>
<dbReference type="OrthoDB" id="1921865at2759"/>
<dbReference type="Proteomes" id="UP000829196">
    <property type="component" value="Unassembled WGS sequence"/>
</dbReference>
<comment type="caution">
    <text evidence="2">The sequence shown here is derived from an EMBL/GenBank/DDBJ whole genome shotgun (WGS) entry which is preliminary data.</text>
</comment>
<name>A0A8T3CDZ8_DENNO</name>
<dbReference type="EMBL" id="JAGYWB010000001">
    <property type="protein sequence ID" value="KAI0530899.1"/>
    <property type="molecule type" value="Genomic_DNA"/>
</dbReference>
<keyword evidence="3" id="KW-1185">Reference proteome</keyword>
<dbReference type="SUPFAM" id="SSF56672">
    <property type="entry name" value="DNA/RNA polymerases"/>
    <property type="match status" value="1"/>
</dbReference>
<sequence length="99" mass="11526">MDTTLLLKKLGDDILIIYIYVDDIIFGSTNKKLYDEFSKIMSTEFEMSLMGDLSYFLGFSIKQNEEGNFLSQSKYIKDILKKYEMDNAKPVNTLMSFSF</sequence>
<accession>A0A8T3CDZ8</accession>
<dbReference type="Pfam" id="PF07727">
    <property type="entry name" value="RVT_2"/>
    <property type="match status" value="1"/>
</dbReference>
<dbReference type="InterPro" id="IPR013103">
    <property type="entry name" value="RVT_2"/>
</dbReference>
<evidence type="ECO:0000259" key="1">
    <source>
        <dbReference type="Pfam" id="PF07727"/>
    </source>
</evidence>
<gene>
    <name evidence="2" type="ORF">KFK09_000447</name>
</gene>
<proteinExistence type="predicted"/>
<dbReference type="InterPro" id="IPR043502">
    <property type="entry name" value="DNA/RNA_pol_sf"/>
</dbReference>
<organism evidence="2 3">
    <name type="scientific">Dendrobium nobile</name>
    <name type="common">Orchid</name>
    <dbReference type="NCBI Taxonomy" id="94219"/>
    <lineage>
        <taxon>Eukaryota</taxon>
        <taxon>Viridiplantae</taxon>
        <taxon>Streptophyta</taxon>
        <taxon>Embryophyta</taxon>
        <taxon>Tracheophyta</taxon>
        <taxon>Spermatophyta</taxon>
        <taxon>Magnoliopsida</taxon>
        <taxon>Liliopsida</taxon>
        <taxon>Asparagales</taxon>
        <taxon>Orchidaceae</taxon>
        <taxon>Epidendroideae</taxon>
        <taxon>Malaxideae</taxon>
        <taxon>Dendrobiinae</taxon>
        <taxon>Dendrobium</taxon>
    </lineage>
</organism>
<evidence type="ECO:0000313" key="2">
    <source>
        <dbReference type="EMBL" id="KAI0530899.1"/>
    </source>
</evidence>
<evidence type="ECO:0000313" key="3">
    <source>
        <dbReference type="Proteomes" id="UP000829196"/>
    </source>
</evidence>
<reference evidence="2" key="1">
    <citation type="journal article" date="2022" name="Front. Genet.">
        <title>Chromosome-Scale Assembly of the Dendrobium nobile Genome Provides Insights Into the Molecular Mechanism of the Biosynthesis of the Medicinal Active Ingredient of Dendrobium.</title>
        <authorList>
            <person name="Xu Q."/>
            <person name="Niu S.-C."/>
            <person name="Li K.-L."/>
            <person name="Zheng P.-J."/>
            <person name="Zhang X.-J."/>
            <person name="Jia Y."/>
            <person name="Liu Y."/>
            <person name="Niu Y.-X."/>
            <person name="Yu L.-H."/>
            <person name="Chen D.-F."/>
            <person name="Zhang G.-Q."/>
        </authorList>
    </citation>
    <scope>NUCLEOTIDE SEQUENCE</scope>
    <source>
        <tissue evidence="2">Leaf</tissue>
    </source>
</reference>
<feature type="domain" description="Reverse transcriptase Ty1/copia-type" evidence="1">
    <location>
        <begin position="5"/>
        <end position="94"/>
    </location>
</feature>
<dbReference type="AlphaFoldDB" id="A0A8T3CDZ8"/>